<gene>
    <name evidence="4" type="ORF">MTR67_012782</name>
</gene>
<evidence type="ECO:0000313" key="4">
    <source>
        <dbReference type="EMBL" id="WMV19397.1"/>
    </source>
</evidence>
<dbReference type="GO" id="GO:0008270">
    <property type="term" value="F:zinc ion binding"/>
    <property type="evidence" value="ECO:0007669"/>
    <property type="project" value="UniProtKB-KW"/>
</dbReference>
<evidence type="ECO:0000259" key="3">
    <source>
        <dbReference type="PROSITE" id="PS50158"/>
    </source>
</evidence>
<dbReference type="EMBL" id="CP133614">
    <property type="protein sequence ID" value="WMV19397.1"/>
    <property type="molecule type" value="Genomic_DNA"/>
</dbReference>
<keyword evidence="1" id="KW-0479">Metal-binding</keyword>
<dbReference type="PROSITE" id="PS50158">
    <property type="entry name" value="ZF_CCHC"/>
    <property type="match status" value="1"/>
</dbReference>
<keyword evidence="1" id="KW-0863">Zinc-finger</keyword>
<proteinExistence type="predicted"/>
<evidence type="ECO:0000313" key="5">
    <source>
        <dbReference type="Proteomes" id="UP001234989"/>
    </source>
</evidence>
<evidence type="ECO:0000256" key="1">
    <source>
        <dbReference type="PROSITE-ProRule" id="PRU00047"/>
    </source>
</evidence>
<dbReference type="Proteomes" id="UP001234989">
    <property type="component" value="Chromosome 3"/>
</dbReference>
<name>A0AAF0QAG2_SOLVR</name>
<accession>A0AAF0QAG2</accession>
<evidence type="ECO:0000256" key="2">
    <source>
        <dbReference type="SAM" id="MobiDB-lite"/>
    </source>
</evidence>
<feature type="region of interest" description="Disordered" evidence="2">
    <location>
        <begin position="169"/>
        <end position="195"/>
    </location>
</feature>
<reference evidence="4" key="1">
    <citation type="submission" date="2023-08" db="EMBL/GenBank/DDBJ databases">
        <title>A de novo genome assembly of Solanum verrucosum Schlechtendal, a Mexican diploid species geographically isolated from the other diploid A-genome species in potato relatives.</title>
        <authorList>
            <person name="Hosaka K."/>
        </authorList>
    </citation>
    <scope>NUCLEOTIDE SEQUENCE</scope>
    <source>
        <tissue evidence="4">Young leaves</tissue>
    </source>
</reference>
<sequence>MRPKVCQIFAYGTGGATRPHSARKAGAVCHFGAPICCIGLLGLIFEVSSLFSNVISTLGLPALPSNSHTHTFNVLMPVSLHRLMMQTQKGPNPSSASAPIPRIKCEYNSENSQNFRTRLAYSQGSKELGGTKTPACAKCGRSHSRVCHDGSTSCFKCGRNSHFTRECLKSRQSNGNGGNKAQSFSVAPPDRVASR</sequence>
<protein>
    <recommendedName>
        <fullName evidence="3">CCHC-type domain-containing protein</fullName>
    </recommendedName>
</protein>
<keyword evidence="1" id="KW-0862">Zinc</keyword>
<feature type="domain" description="CCHC-type" evidence="3">
    <location>
        <begin position="154"/>
        <end position="167"/>
    </location>
</feature>
<organism evidence="4 5">
    <name type="scientific">Solanum verrucosum</name>
    <dbReference type="NCBI Taxonomy" id="315347"/>
    <lineage>
        <taxon>Eukaryota</taxon>
        <taxon>Viridiplantae</taxon>
        <taxon>Streptophyta</taxon>
        <taxon>Embryophyta</taxon>
        <taxon>Tracheophyta</taxon>
        <taxon>Spermatophyta</taxon>
        <taxon>Magnoliopsida</taxon>
        <taxon>eudicotyledons</taxon>
        <taxon>Gunneridae</taxon>
        <taxon>Pentapetalae</taxon>
        <taxon>asterids</taxon>
        <taxon>lamiids</taxon>
        <taxon>Solanales</taxon>
        <taxon>Solanaceae</taxon>
        <taxon>Solanoideae</taxon>
        <taxon>Solaneae</taxon>
        <taxon>Solanum</taxon>
    </lineage>
</organism>
<dbReference type="AlphaFoldDB" id="A0AAF0QAG2"/>
<dbReference type="InterPro" id="IPR001878">
    <property type="entry name" value="Znf_CCHC"/>
</dbReference>
<keyword evidence="5" id="KW-1185">Reference proteome</keyword>
<feature type="compositionally biased region" description="Polar residues" evidence="2">
    <location>
        <begin position="170"/>
        <end position="185"/>
    </location>
</feature>
<dbReference type="GO" id="GO:0003676">
    <property type="term" value="F:nucleic acid binding"/>
    <property type="evidence" value="ECO:0007669"/>
    <property type="project" value="InterPro"/>
</dbReference>